<feature type="compositionally biased region" description="Basic and acidic residues" evidence="1">
    <location>
        <begin position="129"/>
        <end position="142"/>
    </location>
</feature>
<feature type="transmembrane region" description="Helical" evidence="2">
    <location>
        <begin position="20"/>
        <end position="38"/>
    </location>
</feature>
<comment type="caution">
    <text evidence="3">The sequence shown here is derived from an EMBL/GenBank/DDBJ whole genome shotgun (WGS) entry which is preliminary data.</text>
</comment>
<gene>
    <name evidence="3" type="ORF">GCM10009681_31100</name>
</gene>
<organism evidence="3 4">
    <name type="scientific">Luedemannella helvata</name>
    <dbReference type="NCBI Taxonomy" id="349315"/>
    <lineage>
        <taxon>Bacteria</taxon>
        <taxon>Bacillati</taxon>
        <taxon>Actinomycetota</taxon>
        <taxon>Actinomycetes</taxon>
        <taxon>Micromonosporales</taxon>
        <taxon>Micromonosporaceae</taxon>
        <taxon>Luedemannella</taxon>
    </lineage>
</organism>
<sequence length="255" mass="26701">MTRPLYARMLRLRRLNPGPLARFGLLEGMILLGALLALSELAPWWLGLSLPLLVAGAVKLVDALPTLRAGVASALAAWTAHAHRGRHASGDLAERRPGYGSAARDSQNSVADRWKAVQVSRSTAASARDANRGERVMVRDDAGPAPGRGPAGTRTAGDHGSRGRVARGVAPVPAGARPPVQPPAGSVRRAVGAWPMPVDPADSPPPFAVTRPAQRTQTAAVGPPAESISRLRRGALDQLRVARARLNRGRFSGAG</sequence>
<dbReference type="Proteomes" id="UP001500655">
    <property type="component" value="Unassembled WGS sequence"/>
</dbReference>
<keyword evidence="2" id="KW-0472">Membrane</keyword>
<keyword evidence="2" id="KW-0812">Transmembrane</keyword>
<evidence type="ECO:0000313" key="3">
    <source>
        <dbReference type="EMBL" id="GAA1757619.1"/>
    </source>
</evidence>
<protein>
    <submittedName>
        <fullName evidence="3">Uncharacterized protein</fullName>
    </submittedName>
</protein>
<keyword evidence="2" id="KW-1133">Transmembrane helix</keyword>
<accession>A0ABN2KJ41</accession>
<evidence type="ECO:0000256" key="1">
    <source>
        <dbReference type="SAM" id="MobiDB-lite"/>
    </source>
</evidence>
<dbReference type="EMBL" id="BAAALS010000014">
    <property type="protein sequence ID" value="GAA1757619.1"/>
    <property type="molecule type" value="Genomic_DNA"/>
</dbReference>
<feature type="region of interest" description="Disordered" evidence="1">
    <location>
        <begin position="87"/>
        <end position="164"/>
    </location>
</feature>
<evidence type="ECO:0000313" key="4">
    <source>
        <dbReference type="Proteomes" id="UP001500655"/>
    </source>
</evidence>
<feature type="region of interest" description="Disordered" evidence="1">
    <location>
        <begin position="198"/>
        <end position="227"/>
    </location>
</feature>
<evidence type="ECO:0000256" key="2">
    <source>
        <dbReference type="SAM" id="Phobius"/>
    </source>
</evidence>
<feature type="compositionally biased region" description="Basic and acidic residues" evidence="1">
    <location>
        <begin position="88"/>
        <end position="97"/>
    </location>
</feature>
<proteinExistence type="predicted"/>
<dbReference type="RefSeq" id="WP_344082375.1">
    <property type="nucleotide sequence ID" value="NZ_BAAALS010000014.1"/>
</dbReference>
<keyword evidence="4" id="KW-1185">Reference proteome</keyword>
<name>A0ABN2KJ41_9ACTN</name>
<reference evidence="3 4" key="1">
    <citation type="journal article" date="2019" name="Int. J. Syst. Evol. Microbiol.">
        <title>The Global Catalogue of Microorganisms (GCM) 10K type strain sequencing project: providing services to taxonomists for standard genome sequencing and annotation.</title>
        <authorList>
            <consortium name="The Broad Institute Genomics Platform"/>
            <consortium name="The Broad Institute Genome Sequencing Center for Infectious Disease"/>
            <person name="Wu L."/>
            <person name="Ma J."/>
        </authorList>
    </citation>
    <scope>NUCLEOTIDE SEQUENCE [LARGE SCALE GENOMIC DNA]</scope>
    <source>
        <strain evidence="3 4">JCM 13249</strain>
    </source>
</reference>